<protein>
    <submittedName>
        <fullName evidence="1">Uncharacterized protein</fullName>
    </submittedName>
</protein>
<gene>
    <name evidence="1" type="ORF">UV42_C0016G0021</name>
</gene>
<sequence length="227" mass="24429">MPDVLREGDVLGVGELHEQLDPIPQAVVHGDEHLIPARTTRLHAEVEPSETLLRVTAEVGQPRADVERPLLAPQGGLESGEVHRAVERRLELGAVPLLDGADGHPAVRVRDRGDEVAGLYRPRSHVPESLAAPHVLLGLDDLTLVGDDQLALDVGVGLVGRLRQHQEELLTEHVPVVATCLARAPDEELDVLLAATSCQANLDSPAMYSGEVPEFIPVQIVLCPRDS</sequence>
<dbReference type="Proteomes" id="UP000033867">
    <property type="component" value="Unassembled WGS sequence"/>
</dbReference>
<name>A0A0G1BF95_9BACT</name>
<proteinExistence type="predicted"/>
<accession>A0A0G1BF95</accession>
<organism evidence="1 2">
    <name type="scientific">Candidatus Magasanikbacteria bacterium GW2011_GWE2_42_7</name>
    <dbReference type="NCBI Taxonomy" id="1619052"/>
    <lineage>
        <taxon>Bacteria</taxon>
        <taxon>Candidatus Magasanikiibacteriota</taxon>
    </lineage>
</organism>
<evidence type="ECO:0000313" key="2">
    <source>
        <dbReference type="Proteomes" id="UP000033867"/>
    </source>
</evidence>
<comment type="caution">
    <text evidence="1">The sequence shown here is derived from an EMBL/GenBank/DDBJ whole genome shotgun (WGS) entry which is preliminary data.</text>
</comment>
<dbReference type="EMBL" id="LCEK01000016">
    <property type="protein sequence ID" value="KKS71972.1"/>
    <property type="molecule type" value="Genomic_DNA"/>
</dbReference>
<evidence type="ECO:0000313" key="1">
    <source>
        <dbReference type="EMBL" id="KKS71972.1"/>
    </source>
</evidence>
<reference evidence="1 2" key="1">
    <citation type="journal article" date="2015" name="Nature">
        <title>rRNA introns, odd ribosomes, and small enigmatic genomes across a large radiation of phyla.</title>
        <authorList>
            <person name="Brown C.T."/>
            <person name="Hug L.A."/>
            <person name="Thomas B.C."/>
            <person name="Sharon I."/>
            <person name="Castelle C.J."/>
            <person name="Singh A."/>
            <person name="Wilkins M.J."/>
            <person name="Williams K.H."/>
            <person name="Banfield J.F."/>
        </authorList>
    </citation>
    <scope>NUCLEOTIDE SEQUENCE [LARGE SCALE GENOMIC DNA]</scope>
</reference>
<dbReference type="AlphaFoldDB" id="A0A0G1BF95"/>